<dbReference type="InterPro" id="IPR035911">
    <property type="entry name" value="MurE/MurF_N"/>
</dbReference>
<comment type="PTM">
    <text evidence="12">Carboxylation is probably crucial for Mg(2+) binding and, consequently, for the gamma-phosphate positioning of ATP.</text>
</comment>
<dbReference type="SUPFAM" id="SSF53244">
    <property type="entry name" value="MurD-like peptide ligases, peptide-binding domain"/>
    <property type="match status" value="1"/>
</dbReference>
<keyword evidence="12" id="KW-0460">Magnesium</keyword>
<dbReference type="HOGENOM" id="CLU_022291_4_1_9"/>
<dbReference type="InterPro" id="IPR005761">
    <property type="entry name" value="UDP-N-AcMur-Glu-dNH2Pim_ligase"/>
</dbReference>
<dbReference type="SUPFAM" id="SSF63418">
    <property type="entry name" value="MurE/MurF N-terminal domain"/>
    <property type="match status" value="1"/>
</dbReference>
<feature type="binding site" evidence="12">
    <location>
        <position position="149"/>
    </location>
    <ligand>
        <name>UDP-N-acetyl-alpha-D-muramoyl-L-alanyl-D-glutamate</name>
        <dbReference type="ChEBI" id="CHEBI:83900"/>
    </ligand>
</feature>
<feature type="binding site" evidence="12">
    <location>
        <position position="185"/>
    </location>
    <ligand>
        <name>UDP-N-acetyl-alpha-D-muramoyl-L-alanyl-D-glutamate</name>
        <dbReference type="ChEBI" id="CHEBI:83900"/>
    </ligand>
</feature>
<dbReference type="Pfam" id="PF08245">
    <property type="entry name" value="Mur_ligase_M"/>
    <property type="match status" value="1"/>
</dbReference>
<dbReference type="Pfam" id="PF01225">
    <property type="entry name" value="Mur_ligase"/>
    <property type="match status" value="1"/>
</dbReference>
<feature type="domain" description="Mur ligase N-terminal catalytic" evidence="14">
    <location>
        <begin position="22"/>
        <end position="69"/>
    </location>
</feature>
<evidence type="ECO:0000256" key="3">
    <source>
        <dbReference type="ARBA" id="ARBA00022490"/>
    </source>
</evidence>
<dbReference type="GO" id="GO:0004326">
    <property type="term" value="F:tetrahydrofolylpolyglutamate synthase activity"/>
    <property type="evidence" value="ECO:0007669"/>
    <property type="project" value="InterPro"/>
</dbReference>
<feature type="binding site" evidence="12">
    <location>
        <position position="450"/>
    </location>
    <ligand>
        <name>meso-2,6-diaminopimelate</name>
        <dbReference type="ChEBI" id="CHEBI:57791"/>
    </ligand>
</feature>
<dbReference type="Gene3D" id="3.90.190.20">
    <property type="entry name" value="Mur ligase, C-terminal domain"/>
    <property type="match status" value="1"/>
</dbReference>
<accession>U2KW51</accession>
<comment type="function">
    <text evidence="12">Catalyzes the addition of meso-diaminopimelic acid to the nucleotide precursor UDP-N-acetylmuramoyl-L-alanyl-D-glutamate (UMAG) in the biosynthesis of bacterial cell-wall peptidoglycan.</text>
</comment>
<keyword evidence="6 12" id="KW-0547">Nucleotide-binding</keyword>
<comment type="caution">
    <text evidence="17">The sequence shown here is derived from an EMBL/GenBank/DDBJ whole genome shotgun (WGS) entry which is preliminary data.</text>
</comment>
<dbReference type="GO" id="GO:0008765">
    <property type="term" value="F:UDP-N-acetylmuramoylalanyl-D-glutamate-2,6-diaminopimelate ligase activity"/>
    <property type="evidence" value="ECO:0007669"/>
    <property type="project" value="UniProtKB-UniRule"/>
</dbReference>
<dbReference type="NCBIfam" id="NF001126">
    <property type="entry name" value="PRK00139.1-4"/>
    <property type="match status" value="1"/>
</dbReference>
<dbReference type="InterPro" id="IPR018109">
    <property type="entry name" value="Folylpolyglutamate_synth_CS"/>
</dbReference>
<keyword evidence="9 12" id="KW-0573">Peptidoglycan synthesis</keyword>
<dbReference type="Pfam" id="PF02875">
    <property type="entry name" value="Mur_ligase_C"/>
    <property type="match status" value="1"/>
</dbReference>
<feature type="binding site" evidence="12">
    <location>
        <position position="177"/>
    </location>
    <ligand>
        <name>UDP-N-acetyl-alpha-D-muramoyl-L-alanyl-D-glutamate</name>
        <dbReference type="ChEBI" id="CHEBI:83900"/>
    </ligand>
</feature>
<comment type="subcellular location">
    <subcellularLocation>
        <location evidence="12 13">Cytoplasm</location>
    </subcellularLocation>
</comment>
<dbReference type="Gene3D" id="3.40.1190.10">
    <property type="entry name" value="Mur-like, catalytic domain"/>
    <property type="match status" value="1"/>
</dbReference>
<comment type="similarity">
    <text evidence="2 12">Belongs to the MurCDEF family. MurE subfamily.</text>
</comment>
<evidence type="ECO:0000256" key="10">
    <source>
        <dbReference type="ARBA" id="ARBA00023306"/>
    </source>
</evidence>
<evidence type="ECO:0000256" key="7">
    <source>
        <dbReference type="ARBA" id="ARBA00022840"/>
    </source>
</evidence>
<feature type="binding site" evidence="12">
    <location>
        <position position="183"/>
    </location>
    <ligand>
        <name>UDP-N-acetyl-alpha-D-muramoyl-L-alanyl-D-glutamate</name>
        <dbReference type="ChEBI" id="CHEBI:83900"/>
    </ligand>
</feature>
<keyword evidence="5 12" id="KW-0132">Cell division</keyword>
<proteinExistence type="inferred from homology"/>
<keyword evidence="18" id="KW-1185">Reference proteome</keyword>
<evidence type="ECO:0000259" key="15">
    <source>
        <dbReference type="Pfam" id="PF02875"/>
    </source>
</evidence>
<evidence type="ECO:0000256" key="13">
    <source>
        <dbReference type="RuleBase" id="RU004135"/>
    </source>
</evidence>
<keyword evidence="10 12" id="KW-0131">Cell cycle</keyword>
<dbReference type="NCBIfam" id="TIGR01085">
    <property type="entry name" value="murE"/>
    <property type="match status" value="1"/>
</dbReference>
<evidence type="ECO:0000313" key="17">
    <source>
        <dbReference type="EMBL" id="ERJ96512.1"/>
    </source>
</evidence>
<comment type="pathway">
    <text evidence="1 12 13">Cell wall biogenesis; peptidoglycan biosynthesis.</text>
</comment>
<evidence type="ECO:0000256" key="5">
    <source>
        <dbReference type="ARBA" id="ARBA00022618"/>
    </source>
</evidence>
<evidence type="ECO:0000256" key="6">
    <source>
        <dbReference type="ARBA" id="ARBA00022741"/>
    </source>
</evidence>
<feature type="binding site" evidence="12">
    <location>
        <begin position="108"/>
        <end position="114"/>
    </location>
    <ligand>
        <name>ATP</name>
        <dbReference type="ChEBI" id="CHEBI:30616"/>
    </ligand>
</feature>
<dbReference type="GO" id="GO:0005737">
    <property type="term" value="C:cytoplasm"/>
    <property type="evidence" value="ECO:0007669"/>
    <property type="project" value="UniProtKB-SubCell"/>
</dbReference>
<comment type="cofactor">
    <cofactor evidence="12">
        <name>Mg(2+)</name>
        <dbReference type="ChEBI" id="CHEBI:18420"/>
    </cofactor>
</comment>
<dbReference type="GO" id="GO:0009252">
    <property type="term" value="P:peptidoglycan biosynthetic process"/>
    <property type="evidence" value="ECO:0007669"/>
    <property type="project" value="UniProtKB-UniRule"/>
</dbReference>
<comment type="caution">
    <text evidence="12">Lacks conserved residue(s) required for the propagation of feature annotation.</text>
</comment>
<evidence type="ECO:0000256" key="12">
    <source>
        <dbReference type="HAMAP-Rule" id="MF_00208"/>
    </source>
</evidence>
<evidence type="ECO:0000259" key="16">
    <source>
        <dbReference type="Pfam" id="PF08245"/>
    </source>
</evidence>
<feature type="binding site" evidence="12">
    <location>
        <position position="30"/>
    </location>
    <ligand>
        <name>UDP-N-acetyl-alpha-D-muramoyl-L-alanyl-D-glutamate</name>
        <dbReference type="ChEBI" id="CHEBI:83900"/>
    </ligand>
</feature>
<dbReference type="GO" id="GO:0000287">
    <property type="term" value="F:magnesium ion binding"/>
    <property type="evidence" value="ECO:0007669"/>
    <property type="project" value="UniProtKB-UniRule"/>
</dbReference>
<dbReference type="InterPro" id="IPR013221">
    <property type="entry name" value="Mur_ligase_cen"/>
</dbReference>
<evidence type="ECO:0000313" key="18">
    <source>
        <dbReference type="Proteomes" id="UP000016662"/>
    </source>
</evidence>
<dbReference type="Gene3D" id="3.40.1390.10">
    <property type="entry name" value="MurE/MurF, N-terminal domain"/>
    <property type="match status" value="1"/>
</dbReference>
<dbReference type="GO" id="GO:0051301">
    <property type="term" value="P:cell division"/>
    <property type="evidence" value="ECO:0007669"/>
    <property type="project" value="UniProtKB-KW"/>
</dbReference>
<dbReference type="EMBL" id="AWVF01000131">
    <property type="protein sequence ID" value="ERJ96512.1"/>
    <property type="molecule type" value="Genomic_DNA"/>
</dbReference>
<dbReference type="GO" id="GO:0071555">
    <property type="term" value="P:cell wall organization"/>
    <property type="evidence" value="ECO:0007669"/>
    <property type="project" value="UniProtKB-KW"/>
</dbReference>
<gene>
    <name evidence="12" type="primary">murE</name>
    <name evidence="17" type="ORF">RUMCAL_01117</name>
</gene>
<feature type="binding site" evidence="12">
    <location>
        <begin position="398"/>
        <end position="401"/>
    </location>
    <ligand>
        <name>meso-2,6-diaminopimelate</name>
        <dbReference type="ChEBI" id="CHEBI:57791"/>
    </ligand>
</feature>
<feature type="domain" description="Mur ligase central" evidence="16">
    <location>
        <begin position="106"/>
        <end position="303"/>
    </location>
</feature>
<dbReference type="PROSITE" id="PS01011">
    <property type="entry name" value="FOLYLPOLYGLU_SYNT_1"/>
    <property type="match status" value="1"/>
</dbReference>
<evidence type="ECO:0000256" key="11">
    <source>
        <dbReference type="ARBA" id="ARBA00023316"/>
    </source>
</evidence>
<dbReference type="eggNOG" id="COG0769">
    <property type="taxonomic scope" value="Bacteria"/>
</dbReference>
<dbReference type="PANTHER" id="PTHR23135:SF4">
    <property type="entry name" value="UDP-N-ACETYLMURAMOYL-L-ALANYL-D-GLUTAMATE--2,6-DIAMINOPIMELATE LIGASE MURE HOMOLOG, CHLOROPLASTIC"/>
    <property type="match status" value="1"/>
</dbReference>
<evidence type="ECO:0000256" key="2">
    <source>
        <dbReference type="ARBA" id="ARBA00005898"/>
    </source>
</evidence>
<reference evidence="17 18" key="1">
    <citation type="submission" date="2013-07" db="EMBL/GenBank/DDBJ databases">
        <authorList>
            <person name="Weinstock G."/>
            <person name="Sodergren E."/>
            <person name="Wylie T."/>
            <person name="Fulton L."/>
            <person name="Fulton R."/>
            <person name="Fronick C."/>
            <person name="O'Laughlin M."/>
            <person name="Godfrey J."/>
            <person name="Miner T."/>
            <person name="Herter B."/>
            <person name="Appelbaum E."/>
            <person name="Cordes M."/>
            <person name="Lek S."/>
            <person name="Wollam A."/>
            <person name="Pepin K.H."/>
            <person name="Palsikar V.B."/>
            <person name="Mitreva M."/>
            <person name="Wilson R.K."/>
        </authorList>
    </citation>
    <scope>NUCLEOTIDE SEQUENCE [LARGE SCALE GENOMIC DNA]</scope>
    <source>
        <strain evidence="17 18">ATCC 27760</strain>
    </source>
</reference>
<dbReference type="HAMAP" id="MF_00208">
    <property type="entry name" value="MurE"/>
    <property type="match status" value="1"/>
</dbReference>
<dbReference type="AlphaFoldDB" id="U2KW51"/>
<evidence type="ECO:0000259" key="14">
    <source>
        <dbReference type="Pfam" id="PF01225"/>
    </source>
</evidence>
<feature type="binding site" evidence="12">
    <location>
        <begin position="150"/>
        <end position="151"/>
    </location>
    <ligand>
        <name>UDP-N-acetyl-alpha-D-muramoyl-L-alanyl-D-glutamate</name>
        <dbReference type="ChEBI" id="CHEBI:83900"/>
    </ligand>
</feature>
<evidence type="ECO:0000256" key="1">
    <source>
        <dbReference type="ARBA" id="ARBA00004752"/>
    </source>
</evidence>
<feature type="domain" description="Mur ligase C-terminal" evidence="15">
    <location>
        <begin position="325"/>
        <end position="452"/>
    </location>
</feature>
<dbReference type="GO" id="GO:0008360">
    <property type="term" value="P:regulation of cell shape"/>
    <property type="evidence" value="ECO:0007669"/>
    <property type="project" value="UniProtKB-KW"/>
</dbReference>
<dbReference type="InterPro" id="IPR004101">
    <property type="entry name" value="Mur_ligase_C"/>
</dbReference>
<dbReference type="EC" id="6.3.2.13" evidence="12"/>
<sequence length="483" mass="53123">MREMQLYTLLEDNAKTSLENLEITGLTDDSRKVQSGMVFACIRGERFDGHTAAAEALEKGAAAVLVDHDLGLGDRQILTEDTRALYGKLCAAWFGHPERKMRFIGVTGTNGKTTITNLIKHILTENGRKVGLIGTIQNEIGDEIVHTDNTTPFVYDLMALYAKMAEAGCDDVVMEVSSFGLVQQRIGETHFAAAVFTNLTQDHLDYHGTMENYYQAKKLLFSRCDTAVIDTDDDYGKRLYSEVTCPKIAYGSSNQADFYADAIKLRADGTSFWLCCGGKSYPVDLHLTGMFNVSNALAAVAACCAVGMSVDDVRKALETCTGVRGRCEVIPTGRDFTVICDYAHTPDAVENILRSVKEYTKGRLICLFGCGGNRDATKRPKMAKAAAKYADFLVVTSDNPRDEEPEAIIADILAGLTDSDVPYEVVTDRKEAILRSMQLAQPEDVIVLAGKGHEDYQVLKGGVHIHMDEREIVRECLPLVPKR</sequence>
<dbReference type="Proteomes" id="UP000016662">
    <property type="component" value="Unassembled WGS sequence"/>
</dbReference>
<comment type="catalytic activity">
    <reaction evidence="12">
        <text>UDP-N-acetyl-alpha-D-muramoyl-L-alanyl-D-glutamate + meso-2,6-diaminopimelate + ATP = UDP-N-acetyl-alpha-D-muramoyl-L-alanyl-gamma-D-glutamyl-meso-2,6-diaminopimelate + ADP + phosphate + H(+)</text>
        <dbReference type="Rhea" id="RHEA:23676"/>
        <dbReference type="ChEBI" id="CHEBI:15378"/>
        <dbReference type="ChEBI" id="CHEBI:30616"/>
        <dbReference type="ChEBI" id="CHEBI:43474"/>
        <dbReference type="ChEBI" id="CHEBI:57791"/>
        <dbReference type="ChEBI" id="CHEBI:83900"/>
        <dbReference type="ChEBI" id="CHEBI:83905"/>
        <dbReference type="ChEBI" id="CHEBI:456216"/>
        <dbReference type="EC" id="6.3.2.13"/>
    </reaction>
</comment>
<keyword evidence="11 12" id="KW-0961">Cell wall biogenesis/degradation</keyword>
<dbReference type="PANTHER" id="PTHR23135">
    <property type="entry name" value="MUR LIGASE FAMILY MEMBER"/>
    <property type="match status" value="1"/>
</dbReference>
<feature type="binding site" evidence="12">
    <location>
        <position position="454"/>
    </location>
    <ligand>
        <name>meso-2,6-diaminopimelate</name>
        <dbReference type="ChEBI" id="CHEBI:57791"/>
    </ligand>
</feature>
<keyword evidence="7 12" id="KW-0067">ATP-binding</keyword>
<dbReference type="InterPro" id="IPR000713">
    <property type="entry name" value="Mur_ligase_N"/>
</dbReference>
<dbReference type="NCBIfam" id="NF001124">
    <property type="entry name" value="PRK00139.1-2"/>
    <property type="match status" value="1"/>
</dbReference>
<evidence type="ECO:0000256" key="4">
    <source>
        <dbReference type="ARBA" id="ARBA00022598"/>
    </source>
</evidence>
<dbReference type="UniPathway" id="UPA00219"/>
<keyword evidence="3 12" id="KW-0963">Cytoplasm</keyword>
<evidence type="ECO:0000256" key="8">
    <source>
        <dbReference type="ARBA" id="ARBA00022960"/>
    </source>
</evidence>
<name>U2KW51_9FIRM</name>
<dbReference type="STRING" id="411473.RUMCAL_01117"/>
<evidence type="ECO:0000256" key="9">
    <source>
        <dbReference type="ARBA" id="ARBA00022984"/>
    </source>
</evidence>
<keyword evidence="4 12" id="KW-0436">Ligase</keyword>
<feature type="modified residue" description="N6-carboxylysine" evidence="12">
    <location>
        <position position="217"/>
    </location>
</feature>
<dbReference type="PATRIC" id="fig|411473.3.peg.919"/>
<dbReference type="InterPro" id="IPR036615">
    <property type="entry name" value="Mur_ligase_C_dom_sf"/>
</dbReference>
<protein>
    <recommendedName>
        <fullName evidence="12">UDP-N-acetylmuramoyl-L-alanyl-D-glutamate--2,6-diaminopimelate ligase</fullName>
        <ecNumber evidence="12">6.3.2.13</ecNumber>
    </recommendedName>
    <alternativeName>
        <fullName evidence="12">Meso-A2pm-adding enzyme</fullName>
    </alternativeName>
    <alternativeName>
        <fullName evidence="12">Meso-diaminopimelate-adding enzyme</fullName>
    </alternativeName>
    <alternativeName>
        <fullName evidence="12">UDP-MurNAc-L-Ala-D-Glu:meso-diaminopimelate ligase</fullName>
    </alternativeName>
    <alternativeName>
        <fullName evidence="12">UDP-MurNAc-tripeptide synthetase</fullName>
    </alternativeName>
    <alternativeName>
        <fullName evidence="12">UDP-N-acetylmuramyl-tripeptide synthetase</fullName>
    </alternativeName>
</protein>
<dbReference type="InterPro" id="IPR036565">
    <property type="entry name" value="Mur-like_cat_sf"/>
</dbReference>
<keyword evidence="8 12" id="KW-0133">Cell shape</keyword>
<dbReference type="GO" id="GO:0005524">
    <property type="term" value="F:ATP binding"/>
    <property type="evidence" value="ECO:0007669"/>
    <property type="project" value="UniProtKB-UniRule"/>
</dbReference>
<organism evidence="17 18">
    <name type="scientific">Ruminococcus callidus ATCC 27760</name>
    <dbReference type="NCBI Taxonomy" id="411473"/>
    <lineage>
        <taxon>Bacteria</taxon>
        <taxon>Bacillati</taxon>
        <taxon>Bacillota</taxon>
        <taxon>Clostridia</taxon>
        <taxon>Eubacteriales</taxon>
        <taxon>Oscillospiraceae</taxon>
        <taxon>Ruminococcus</taxon>
    </lineage>
</organism>
<feature type="binding site" evidence="12">
    <location>
        <position position="374"/>
    </location>
    <ligand>
        <name>meso-2,6-diaminopimelate</name>
        <dbReference type="ChEBI" id="CHEBI:57791"/>
    </ligand>
</feature>
<dbReference type="SUPFAM" id="SSF53623">
    <property type="entry name" value="MurD-like peptide ligases, catalytic domain"/>
    <property type="match status" value="1"/>
</dbReference>
<feature type="short sequence motif" description="Meso-diaminopimelate recognition motif" evidence="12">
    <location>
        <begin position="398"/>
        <end position="401"/>
    </location>
</feature>